<keyword evidence="4" id="KW-0808">Transferase</keyword>
<dbReference type="Pfam" id="PF13602">
    <property type="entry name" value="ADH_zinc_N_2"/>
    <property type="match status" value="1"/>
</dbReference>
<dbReference type="EMBL" id="JAQJAN010000005">
    <property type="protein sequence ID" value="KAJ5727987.1"/>
    <property type="molecule type" value="Genomic_DNA"/>
</dbReference>
<dbReference type="SMART" id="SM00822">
    <property type="entry name" value="PKS_KR"/>
    <property type="match status" value="1"/>
</dbReference>
<reference evidence="4" key="2">
    <citation type="submission" date="2023-01" db="EMBL/GenBank/DDBJ databases">
        <authorList>
            <person name="Petersen C."/>
        </authorList>
    </citation>
    <scope>NUCLEOTIDE SEQUENCE</scope>
    <source>
        <strain evidence="4">IBT 17514</strain>
    </source>
</reference>
<dbReference type="AlphaFoldDB" id="A0AAD6HNQ8"/>
<dbReference type="Pfam" id="PF00550">
    <property type="entry name" value="PP-binding"/>
    <property type="match status" value="1"/>
</dbReference>
<comment type="caution">
    <text evidence="4">The sequence shown here is derived from an EMBL/GenBank/DDBJ whole genome shotgun (WGS) entry which is preliminary data.</text>
</comment>
<gene>
    <name evidence="4" type="ORF">N7493_004317</name>
</gene>
<organism evidence="4 5">
    <name type="scientific">Penicillium malachiteum</name>
    <dbReference type="NCBI Taxonomy" id="1324776"/>
    <lineage>
        <taxon>Eukaryota</taxon>
        <taxon>Fungi</taxon>
        <taxon>Dikarya</taxon>
        <taxon>Ascomycota</taxon>
        <taxon>Pezizomycotina</taxon>
        <taxon>Eurotiomycetes</taxon>
        <taxon>Eurotiomycetidae</taxon>
        <taxon>Eurotiales</taxon>
        <taxon>Aspergillaceae</taxon>
        <taxon>Penicillium</taxon>
    </lineage>
</organism>
<dbReference type="InterPro" id="IPR006162">
    <property type="entry name" value="Ppantetheine_attach_site"/>
</dbReference>
<evidence type="ECO:0000256" key="1">
    <source>
        <dbReference type="ARBA" id="ARBA00022450"/>
    </source>
</evidence>
<dbReference type="Gene3D" id="3.90.180.10">
    <property type="entry name" value="Medium-chain alcohol dehydrogenases, catalytic domain"/>
    <property type="match status" value="1"/>
</dbReference>
<reference evidence="4" key="1">
    <citation type="journal article" date="2023" name="IMA Fungus">
        <title>Comparative genomic study of the Penicillium genus elucidates a diverse pangenome and 15 lateral gene transfer events.</title>
        <authorList>
            <person name="Petersen C."/>
            <person name="Sorensen T."/>
            <person name="Nielsen M.R."/>
            <person name="Sondergaard T.E."/>
            <person name="Sorensen J.L."/>
            <person name="Fitzpatrick D.A."/>
            <person name="Frisvad J.C."/>
            <person name="Nielsen K.L."/>
        </authorList>
    </citation>
    <scope>NUCLEOTIDE SEQUENCE</scope>
    <source>
        <strain evidence="4">IBT 17514</strain>
    </source>
</reference>
<dbReference type="SMART" id="SM00823">
    <property type="entry name" value="PKS_PP"/>
    <property type="match status" value="1"/>
</dbReference>
<evidence type="ECO:0000259" key="3">
    <source>
        <dbReference type="PROSITE" id="PS50075"/>
    </source>
</evidence>
<dbReference type="GO" id="GO:0016787">
    <property type="term" value="F:hydrolase activity"/>
    <property type="evidence" value="ECO:0007669"/>
    <property type="project" value="UniProtKB-KW"/>
</dbReference>
<dbReference type="GO" id="GO:0016491">
    <property type="term" value="F:oxidoreductase activity"/>
    <property type="evidence" value="ECO:0007669"/>
    <property type="project" value="InterPro"/>
</dbReference>
<evidence type="ECO:0000313" key="4">
    <source>
        <dbReference type="EMBL" id="KAJ5727987.1"/>
    </source>
</evidence>
<dbReference type="PROSITE" id="PS50075">
    <property type="entry name" value="CARRIER"/>
    <property type="match status" value="1"/>
</dbReference>
<dbReference type="InterPro" id="IPR020843">
    <property type="entry name" value="ER"/>
</dbReference>
<dbReference type="GO" id="GO:0031177">
    <property type="term" value="F:phosphopantetheine binding"/>
    <property type="evidence" value="ECO:0007669"/>
    <property type="project" value="InterPro"/>
</dbReference>
<sequence>MPTLQILGVNTNEDDMSSLWLQGGGKQARFAYGLYHLASPSATSVAGLKFIYESKPNTELQLLDFAKGRLGLPNNHGLYDLLVFKVAAEKNSITSVGSSVTSVDSVDEDSSVMGKWTRPRKPEGLSNFGRVLQIASEPGRHGGVHLWRPLANIIESSGPHKKQLVIVRFHDDSPTLSSTLKALLKSSSWAIRTVPLTKLAAEEDNDSASQSTVMVLDELCNQTSKVSDSDNALVQGLFRVIRLEDPQANLTTLDVQSAGSPATSEAIYLLLQRILDGTHGETEYAERDSILLLQRLVPDCVVNDFKAAEGGKKSGAVVMSSYETIAQVRLQAEKVGTLQSLTWCETAVGEVPMEPGMVEIEFMVLMQMREIRRETNGRGVDVILNSLTGELLDESWRLTTDGGIMVEIGKRDIVNRNSLAMEPFDRNCSFRAVDLSYTREITNKLIGDLLSGILDLVNGGHVGPIHPITHFAFEEVIAALSYVRNGKHMSKIVISGPSEGTEFPLPIRPAIPTLQLDHIAAYLIVGGLRGLCGSLAVDLARHGARYIISIGQRGIQDPASARVHANCSAYGCNIVEAKGDVGDLDFVRQIFRSIQPRRVAGLIHGAMALGVAGTWNLHLAAQSEQAQPLNFFTMLSNIIGNKGQANYAAGNALLDAFASYRNASGLRANNINLGLIEDVGYVAKQGGALEVRFDRSQWFPINECTLRRMPSYSILEQQQSIRSSLNSAQLITGLAYPLTVNNSAELKEGARFGFYFNNHSTGSGGMNDYNGGKNDPTAGAIKALRLLHESQADVAAINKAVLGLLQMQLIKILRLETEMEPGKPLMAYGLDSVSAVELRGWVRQKTGAELSTLVS</sequence>
<dbReference type="Proteomes" id="UP001215712">
    <property type="component" value="Unassembled WGS sequence"/>
</dbReference>
<dbReference type="SMART" id="SM00829">
    <property type="entry name" value="PKS_ER"/>
    <property type="match status" value="1"/>
</dbReference>
<evidence type="ECO:0000256" key="2">
    <source>
        <dbReference type="ARBA" id="ARBA00022553"/>
    </source>
</evidence>
<dbReference type="Gene3D" id="3.40.50.720">
    <property type="entry name" value="NAD(P)-binding Rossmann-like Domain"/>
    <property type="match status" value="2"/>
</dbReference>
<dbReference type="InterPro" id="IPR057326">
    <property type="entry name" value="KR_dom"/>
</dbReference>
<proteinExistence type="predicted"/>
<dbReference type="GO" id="GO:0044550">
    <property type="term" value="P:secondary metabolite biosynthetic process"/>
    <property type="evidence" value="ECO:0007669"/>
    <property type="project" value="TreeGrafter"/>
</dbReference>
<dbReference type="PANTHER" id="PTHR43775:SF18">
    <property type="entry name" value="ENZYME, PUTATIVE (JCVI)-RELATED"/>
    <property type="match status" value="1"/>
</dbReference>
<keyword evidence="4" id="KW-0378">Hydrolase</keyword>
<keyword evidence="2" id="KW-0597">Phosphoprotein</keyword>
<evidence type="ECO:0000313" key="5">
    <source>
        <dbReference type="Proteomes" id="UP001215712"/>
    </source>
</evidence>
<dbReference type="InterPro" id="IPR036736">
    <property type="entry name" value="ACP-like_sf"/>
</dbReference>
<name>A0AAD6HNQ8_9EURO</name>
<dbReference type="InterPro" id="IPR009081">
    <property type="entry name" value="PP-bd_ACP"/>
</dbReference>
<dbReference type="PANTHER" id="PTHR43775">
    <property type="entry name" value="FATTY ACID SYNTHASE"/>
    <property type="match status" value="1"/>
</dbReference>
<dbReference type="SUPFAM" id="SSF47336">
    <property type="entry name" value="ACP-like"/>
    <property type="match status" value="1"/>
</dbReference>
<dbReference type="InterPro" id="IPR020806">
    <property type="entry name" value="PKS_PP-bd"/>
</dbReference>
<dbReference type="Pfam" id="PF08659">
    <property type="entry name" value="KR"/>
    <property type="match status" value="2"/>
</dbReference>
<dbReference type="InterPro" id="IPR050091">
    <property type="entry name" value="PKS_NRPS_Biosynth_Enz"/>
</dbReference>
<dbReference type="InterPro" id="IPR036291">
    <property type="entry name" value="NAD(P)-bd_dom_sf"/>
</dbReference>
<keyword evidence="5" id="KW-1185">Reference proteome</keyword>
<dbReference type="SUPFAM" id="SSF51735">
    <property type="entry name" value="NAD(P)-binding Rossmann-fold domains"/>
    <property type="match status" value="3"/>
</dbReference>
<protein>
    <submittedName>
        <fullName evidence="4">Acyl transferase/acyl hydrolase/lysophospholipase</fullName>
    </submittedName>
</protein>
<accession>A0AAD6HNQ8</accession>
<dbReference type="GO" id="GO:0006633">
    <property type="term" value="P:fatty acid biosynthetic process"/>
    <property type="evidence" value="ECO:0007669"/>
    <property type="project" value="TreeGrafter"/>
</dbReference>
<dbReference type="GO" id="GO:0004312">
    <property type="term" value="F:fatty acid synthase activity"/>
    <property type="evidence" value="ECO:0007669"/>
    <property type="project" value="TreeGrafter"/>
</dbReference>
<dbReference type="InterPro" id="IPR013968">
    <property type="entry name" value="PKS_KR"/>
</dbReference>
<dbReference type="CDD" id="cd05195">
    <property type="entry name" value="enoyl_red"/>
    <property type="match status" value="1"/>
</dbReference>
<dbReference type="PROSITE" id="PS00012">
    <property type="entry name" value="PHOSPHOPANTETHEINE"/>
    <property type="match status" value="1"/>
</dbReference>
<dbReference type="Gene3D" id="1.10.1200.10">
    <property type="entry name" value="ACP-like"/>
    <property type="match status" value="1"/>
</dbReference>
<keyword evidence="1" id="KW-0596">Phosphopantetheine</keyword>
<feature type="domain" description="Carrier" evidence="3">
    <location>
        <begin position="796"/>
        <end position="855"/>
    </location>
</feature>